<comment type="caution">
    <text evidence="2">The sequence shown here is derived from an EMBL/GenBank/DDBJ whole genome shotgun (WGS) entry which is preliminary data.</text>
</comment>
<reference evidence="2" key="1">
    <citation type="submission" date="2021-06" db="EMBL/GenBank/DDBJ databases">
        <authorList>
            <person name="Kallberg Y."/>
            <person name="Tangrot J."/>
            <person name="Rosling A."/>
        </authorList>
    </citation>
    <scope>NUCLEOTIDE SEQUENCE</scope>
    <source>
        <strain evidence="2">IA702</strain>
    </source>
</reference>
<feature type="region of interest" description="Disordered" evidence="1">
    <location>
        <begin position="1"/>
        <end position="33"/>
    </location>
</feature>
<gene>
    <name evidence="2" type="ORF">POCULU_LOCUS8303</name>
</gene>
<evidence type="ECO:0000313" key="2">
    <source>
        <dbReference type="EMBL" id="CAG8618512.1"/>
    </source>
</evidence>
<proteinExistence type="predicted"/>
<dbReference type="AlphaFoldDB" id="A0A9N9CYB9"/>
<protein>
    <submittedName>
        <fullName evidence="2">4255_t:CDS:1</fullName>
    </submittedName>
</protein>
<dbReference type="EMBL" id="CAJVPJ010002324">
    <property type="protein sequence ID" value="CAG8618512.1"/>
    <property type="molecule type" value="Genomic_DNA"/>
</dbReference>
<sequence length="119" mass="13213">MAKTSFQESHAELGHKPMAKTSFQESHAELGHKPMVKTSFQETHAELCDIRMAQTSCEETHAEPSESVTGDERRLIIRAAEARFADDDTTLFRNIDTGPARTYQVYGAGQIGWGIGRVC</sequence>
<keyword evidence="3" id="KW-1185">Reference proteome</keyword>
<organism evidence="2 3">
    <name type="scientific">Paraglomus occultum</name>
    <dbReference type="NCBI Taxonomy" id="144539"/>
    <lineage>
        <taxon>Eukaryota</taxon>
        <taxon>Fungi</taxon>
        <taxon>Fungi incertae sedis</taxon>
        <taxon>Mucoromycota</taxon>
        <taxon>Glomeromycotina</taxon>
        <taxon>Glomeromycetes</taxon>
        <taxon>Paraglomerales</taxon>
        <taxon>Paraglomeraceae</taxon>
        <taxon>Paraglomus</taxon>
    </lineage>
</organism>
<dbReference type="Proteomes" id="UP000789572">
    <property type="component" value="Unassembled WGS sequence"/>
</dbReference>
<accession>A0A9N9CYB9</accession>
<evidence type="ECO:0000313" key="3">
    <source>
        <dbReference type="Proteomes" id="UP000789572"/>
    </source>
</evidence>
<evidence type="ECO:0000256" key="1">
    <source>
        <dbReference type="SAM" id="MobiDB-lite"/>
    </source>
</evidence>
<name>A0A9N9CYB9_9GLOM</name>